<evidence type="ECO:0000256" key="2">
    <source>
        <dbReference type="ARBA" id="ARBA00005931"/>
    </source>
</evidence>
<name>C7JAC4_ORYSJ</name>
<evidence type="ECO:0000256" key="11">
    <source>
        <dbReference type="SAM" id="Phobius"/>
    </source>
</evidence>
<accession>C7JAC4</accession>
<keyword evidence="9" id="KW-0863">Zinc-finger</keyword>
<comment type="subcellular location">
    <subcellularLocation>
        <location evidence="1">Membrane</location>
        <topology evidence="1">Multi-pass membrane protein</topology>
    </subcellularLocation>
</comment>
<feature type="transmembrane region" description="Helical" evidence="11">
    <location>
        <begin position="876"/>
        <end position="894"/>
    </location>
</feature>
<feature type="transmembrane region" description="Helical" evidence="11">
    <location>
        <begin position="687"/>
        <end position="706"/>
    </location>
</feature>
<feature type="transmembrane region" description="Helical" evidence="11">
    <location>
        <begin position="713"/>
        <end position="735"/>
    </location>
</feature>
<keyword evidence="3" id="KW-0813">Transport</keyword>
<evidence type="ECO:0000313" key="13">
    <source>
        <dbReference type="EMBL" id="BAH95693.1"/>
    </source>
</evidence>
<dbReference type="InterPro" id="IPR009834">
    <property type="entry name" value="Ureide_permease"/>
</dbReference>
<keyword evidence="6" id="KW-0067">ATP-binding</keyword>
<feature type="region of interest" description="Disordered" evidence="10">
    <location>
        <begin position="563"/>
        <end position="589"/>
    </location>
</feature>
<dbReference type="GO" id="GO:0022857">
    <property type="term" value="F:transmembrane transporter activity"/>
    <property type="evidence" value="ECO:0007669"/>
    <property type="project" value="InterPro"/>
</dbReference>
<evidence type="ECO:0000256" key="4">
    <source>
        <dbReference type="ARBA" id="ARBA00022692"/>
    </source>
</evidence>
<keyword evidence="9" id="KW-0479">Metal-binding</keyword>
<evidence type="ECO:0000256" key="8">
    <source>
        <dbReference type="ARBA" id="ARBA00023136"/>
    </source>
</evidence>
<dbReference type="Pfam" id="PF14223">
    <property type="entry name" value="Retrotran_gag_2"/>
    <property type="match status" value="1"/>
</dbReference>
<evidence type="ECO:0000256" key="7">
    <source>
        <dbReference type="ARBA" id="ARBA00022989"/>
    </source>
</evidence>
<evidence type="ECO:0000313" key="14">
    <source>
        <dbReference type="Proteomes" id="UP000000763"/>
    </source>
</evidence>
<reference evidence="14" key="2">
    <citation type="journal article" date="2008" name="Nucleic Acids Res.">
        <title>The rice annotation project database (RAP-DB): 2008 update.</title>
        <authorList>
            <consortium name="The rice annotation project (RAP)"/>
        </authorList>
    </citation>
    <scope>GENOME REANNOTATION</scope>
    <source>
        <strain evidence="14">cv. Nipponbare</strain>
    </source>
</reference>
<feature type="transmembrane region" description="Helical" evidence="11">
    <location>
        <begin position="647"/>
        <end position="667"/>
    </location>
</feature>
<feature type="transmembrane region" description="Helical" evidence="11">
    <location>
        <begin position="836"/>
        <end position="856"/>
    </location>
</feature>
<dbReference type="GO" id="GO:0016020">
    <property type="term" value="C:membrane"/>
    <property type="evidence" value="ECO:0007669"/>
    <property type="project" value="UniProtKB-SubCell"/>
</dbReference>
<sequence length="1007" mass="112069">MLVEVTRCLERVFAVMDQESAWCKMQSYIQAEDLDIWRKVSNPYVIPDQINTAALKTEFEQNCKAHNILLSGICRSDFDRVSHFQTAHEIWNALKNFHQGTSNIKKLRRDLFKKYIKFEMKPGEALDDYLSRFNKILSDLRSVDSSYDVNYSQSEVSRHFLNGLDMSIWEMKITSIQESVDMSTLTLDSLYTKLKTHEMNILSRKIDSKSSALVSSSTSLDVGASSSKSSVLALFDAMSDEQLEQFEEEDLVLLSNKFSQAVNNVRFKKRGGPNRCFECGSPDHLCSRCPKLGRGKKEYNGRVKEDDVDKKNTKEKKKNCMQWLIQELIATFDESEDKDESKGKQVVDLAFIARNASSDVDESDDDNEEKLSYDRLEYAAYKFAKKLQTCYIVLDEKDHTIEILNVEIARLKSLIPNDDNCQSCEVLFSEINALRDVNSVNCKKLEFEIEKSKKLESSFALGFALHARVVNEVSYLKSSLQRFSDGKKNLNMILDQSKVNTHHRGLGFDSYAHHTRHPPTVLGVARRGGILIEIEPKNTVFKSAGIMFSLNASSSKSNVVNAKTSVDAKPSTSKTCREKPKHELDEDNMPGKWGLELSVPLPGVDMFVVEDRGGAVALMVASLLFLGTWPALLTLLERRGRLPQHTYLDYSVTNLLAAAVIAITFGQVGETRPSMPSFFTQLTQDNWPSVLFAMAGGIALSIGHLISQYAWAFVGLSVTNIICSSLAVVLGTTMNYFLDGRINRAEILFPGVACFLVAIFLGSAVHSSNAKDEEEKLSMSRGIELSSDVADQGVKLLPNQEELENGEDDDFDTGTAEFIVQVEKRRSIKVFGSSRWLGLGMVLLAGVCFSLFSPAINLATNDQWRTLRDSVPHLTVYTAFFYFSVSCFAVGIGLNARLLYRPVAGVPPSTIGAYAGDWNGRHWALLAGLLCGFGNGFQFMGGQAAGYAAADAVQVILSLGTASCQYILGSHPLWRVPEIIEEDLPVARLHVVDVHRCSGTSHGFSST</sequence>
<dbReference type="GO" id="GO:0003676">
    <property type="term" value="F:nucleic acid binding"/>
    <property type="evidence" value="ECO:0007669"/>
    <property type="project" value="InterPro"/>
</dbReference>
<dbReference type="PANTHER" id="PTHR31081">
    <property type="entry name" value="UREIDE PERMEASE 1-RELATED-RELATED"/>
    <property type="match status" value="1"/>
</dbReference>
<dbReference type="Proteomes" id="UP000000763">
    <property type="component" value="Chromosome 12"/>
</dbReference>
<keyword evidence="9" id="KW-0862">Zinc</keyword>
<evidence type="ECO:0000259" key="12">
    <source>
        <dbReference type="PROSITE" id="PS50158"/>
    </source>
</evidence>
<dbReference type="KEGG" id="dosa:Os12g0503300"/>
<evidence type="ECO:0000256" key="1">
    <source>
        <dbReference type="ARBA" id="ARBA00004141"/>
    </source>
</evidence>
<dbReference type="PANTHER" id="PTHR31081:SF8">
    <property type="entry name" value="OS12G0503300 PROTEIN"/>
    <property type="match status" value="1"/>
</dbReference>
<dbReference type="InterPro" id="IPR001878">
    <property type="entry name" value="Znf_CCHC"/>
</dbReference>
<keyword evidence="8 11" id="KW-0472">Membrane</keyword>
<feature type="transmembrane region" description="Helical" evidence="11">
    <location>
        <begin position="615"/>
        <end position="635"/>
    </location>
</feature>
<proteinExistence type="inferred from homology"/>
<organism evidence="13 14">
    <name type="scientific">Oryza sativa subsp. japonica</name>
    <name type="common">Rice</name>
    <dbReference type="NCBI Taxonomy" id="39947"/>
    <lineage>
        <taxon>Eukaryota</taxon>
        <taxon>Viridiplantae</taxon>
        <taxon>Streptophyta</taxon>
        <taxon>Embryophyta</taxon>
        <taxon>Tracheophyta</taxon>
        <taxon>Spermatophyta</taxon>
        <taxon>Magnoliopsida</taxon>
        <taxon>Liliopsida</taxon>
        <taxon>Poales</taxon>
        <taxon>Poaceae</taxon>
        <taxon>BOP clade</taxon>
        <taxon>Oryzoideae</taxon>
        <taxon>Oryzeae</taxon>
        <taxon>Oryzinae</taxon>
        <taxon>Oryza</taxon>
        <taxon>Oryza sativa</taxon>
    </lineage>
</organism>
<reference evidence="13 14" key="1">
    <citation type="journal article" date="2005" name="Nature">
        <title>The map-based sequence of the rice genome.</title>
        <authorList>
            <consortium name="International rice genome sequencing project (IRGSP)"/>
            <person name="Matsumoto T."/>
            <person name="Wu J."/>
            <person name="Kanamori H."/>
            <person name="Katayose Y."/>
            <person name="Fujisawa M."/>
            <person name="Namiki N."/>
            <person name="Mizuno H."/>
            <person name="Yamamoto K."/>
            <person name="Antonio B.A."/>
            <person name="Baba T."/>
            <person name="Sakata K."/>
            <person name="Nagamura Y."/>
            <person name="Aoki H."/>
            <person name="Arikawa K."/>
            <person name="Arita K."/>
            <person name="Bito T."/>
            <person name="Chiden Y."/>
            <person name="Fujitsuka N."/>
            <person name="Fukunaka R."/>
            <person name="Hamada M."/>
            <person name="Harada C."/>
            <person name="Hayashi A."/>
            <person name="Hijishita S."/>
            <person name="Honda M."/>
            <person name="Hosokawa S."/>
            <person name="Ichikawa Y."/>
            <person name="Idonuma A."/>
            <person name="Iijima M."/>
            <person name="Ikeda M."/>
            <person name="Ikeno M."/>
            <person name="Ito K."/>
            <person name="Ito S."/>
            <person name="Ito T."/>
            <person name="Ito Y."/>
            <person name="Ito Y."/>
            <person name="Iwabuchi A."/>
            <person name="Kamiya K."/>
            <person name="Karasawa W."/>
            <person name="Kurita K."/>
            <person name="Katagiri S."/>
            <person name="Kikuta A."/>
            <person name="Kobayashi H."/>
            <person name="Kobayashi N."/>
            <person name="Machita K."/>
            <person name="Maehara T."/>
            <person name="Masukawa M."/>
            <person name="Mizubayashi T."/>
            <person name="Mukai Y."/>
            <person name="Nagasaki H."/>
            <person name="Nagata Y."/>
            <person name="Naito S."/>
            <person name="Nakashima M."/>
            <person name="Nakama Y."/>
            <person name="Nakamichi Y."/>
            <person name="Nakamura M."/>
            <person name="Meguro A."/>
            <person name="Negishi M."/>
            <person name="Ohta I."/>
            <person name="Ohta T."/>
            <person name="Okamoto M."/>
            <person name="Ono N."/>
            <person name="Saji S."/>
            <person name="Sakaguchi M."/>
            <person name="Sakai K."/>
            <person name="Shibata M."/>
            <person name="Shimokawa T."/>
            <person name="Song J."/>
            <person name="Takazaki Y."/>
            <person name="Terasawa K."/>
            <person name="Tsugane M."/>
            <person name="Tsuji K."/>
            <person name="Ueda S."/>
            <person name="Waki K."/>
            <person name="Yamagata H."/>
            <person name="Yamamoto M."/>
            <person name="Yamamoto S."/>
            <person name="Yamane H."/>
            <person name="Yoshiki S."/>
            <person name="Yoshihara R."/>
            <person name="Yukawa K."/>
            <person name="Zhong H."/>
            <person name="Yano M."/>
            <person name="Yuan Q."/>
            <person name="Ouyang S."/>
            <person name="Liu J."/>
            <person name="Jones K.M."/>
            <person name="Gansberger K."/>
            <person name="Moffat K."/>
            <person name="Hill J."/>
            <person name="Bera J."/>
            <person name="Fadrosh D."/>
            <person name="Jin S."/>
            <person name="Johri S."/>
            <person name="Kim M."/>
            <person name="Overton L."/>
            <person name="Reardon M."/>
            <person name="Tsitrin T."/>
            <person name="Vuong H."/>
            <person name="Weaver B."/>
            <person name="Ciecko A."/>
            <person name="Tallon L."/>
            <person name="Jackson J."/>
            <person name="Pai G."/>
            <person name="Aken S.V."/>
            <person name="Utterback T."/>
            <person name="Reidmuller S."/>
            <person name="Feldblyum T."/>
            <person name="Hsiao J."/>
            <person name="Zismann V."/>
            <person name="Iobst S."/>
            <person name="de Vazeille A.R."/>
            <person name="Buell C.R."/>
            <person name="Ying K."/>
            <person name="Li Y."/>
            <person name="Lu T."/>
            <person name="Huang Y."/>
            <person name="Zhao Q."/>
            <person name="Feng Q."/>
            <person name="Zhang L."/>
            <person name="Zhu J."/>
            <person name="Weng Q."/>
            <person name="Mu J."/>
            <person name="Lu Y."/>
            <person name="Fan D."/>
            <person name="Liu Y."/>
            <person name="Guan J."/>
            <person name="Zhang Y."/>
            <person name="Yu S."/>
            <person name="Liu X."/>
            <person name="Zhang Y."/>
            <person name="Hong G."/>
            <person name="Han B."/>
            <person name="Choisne N."/>
            <person name="Demange N."/>
            <person name="Orjeda G."/>
            <person name="Samain S."/>
            <person name="Cattolico L."/>
            <person name="Pelletier E."/>
            <person name="Couloux A."/>
            <person name="Segurens B."/>
            <person name="Wincker P."/>
            <person name="D'Hont A."/>
            <person name="Scarpelli C."/>
            <person name="Weissenbach J."/>
            <person name="Salanoubat M."/>
            <person name="Quetier F."/>
            <person name="Yu Y."/>
            <person name="Kim H.R."/>
            <person name="Rambo T."/>
            <person name="Currie J."/>
            <person name="Collura K."/>
            <person name="Luo M."/>
            <person name="Yang T."/>
            <person name="Ammiraju J.S.S."/>
            <person name="Engler F."/>
            <person name="Soderlund C."/>
            <person name="Wing R.A."/>
            <person name="Palmer L.E."/>
            <person name="de la Bastide M."/>
            <person name="Spiegel L."/>
            <person name="Nascimento L."/>
            <person name="Zutavern T."/>
            <person name="O'Shaughnessy A."/>
            <person name="Dike S."/>
            <person name="Dedhia N."/>
            <person name="Preston R."/>
            <person name="Balija V."/>
            <person name="McCombie W.R."/>
            <person name="Chow T."/>
            <person name="Chen H."/>
            <person name="Chung M."/>
            <person name="Chen C."/>
            <person name="Shaw J."/>
            <person name="Wu H."/>
            <person name="Hsiao K."/>
            <person name="Chao Y."/>
            <person name="Chu M."/>
            <person name="Cheng C."/>
            <person name="Hour A."/>
            <person name="Lee P."/>
            <person name="Lin S."/>
            <person name="Lin Y."/>
            <person name="Liou J."/>
            <person name="Liu S."/>
            <person name="Hsing Y."/>
            <person name="Raghuvanshi S."/>
            <person name="Mohanty A."/>
            <person name="Bharti A.K."/>
            <person name="Gaur A."/>
            <person name="Gupta V."/>
            <person name="Kumar D."/>
            <person name="Ravi V."/>
            <person name="Vij S."/>
            <person name="Kapur A."/>
            <person name="Khurana P."/>
            <person name="Khurana P."/>
            <person name="Khurana J.P."/>
            <person name="Tyagi A.K."/>
            <person name="Gaikwad K."/>
            <person name="Singh A."/>
            <person name="Dalal V."/>
            <person name="Srivastava S."/>
            <person name="Dixit A."/>
            <person name="Pal A.K."/>
            <person name="Ghazi I.A."/>
            <person name="Yadav M."/>
            <person name="Pandit A."/>
            <person name="Bhargava A."/>
            <person name="Sureshbabu K."/>
            <person name="Batra K."/>
            <person name="Sharma T.R."/>
            <person name="Mohapatra T."/>
            <person name="Singh N.K."/>
            <person name="Messing J."/>
            <person name="Nelson A.B."/>
            <person name="Fuks G."/>
            <person name="Kavchok S."/>
            <person name="Keizer G."/>
            <person name="Linton E."/>
            <person name="Llaca V."/>
            <person name="Song R."/>
            <person name="Tanyolac B."/>
            <person name="Young S."/>
            <person name="Ho-Il K."/>
            <person name="Hahn J.H."/>
            <person name="Sangsakoo G."/>
            <person name="Vanavichit A."/>
            <person name="de Mattos Luiz.A.T."/>
            <person name="Zimmer P.D."/>
            <person name="Malone G."/>
            <person name="Dellagostin O."/>
            <person name="de Oliveira A.C."/>
            <person name="Bevan M."/>
            <person name="Bancroft I."/>
            <person name="Minx P."/>
            <person name="Cordum H."/>
            <person name="Wilson R."/>
            <person name="Cheng Z."/>
            <person name="Jin W."/>
            <person name="Jiang J."/>
            <person name="Leong S.A."/>
            <person name="Iwama H."/>
            <person name="Gojobori T."/>
            <person name="Itoh T."/>
            <person name="Niimura Y."/>
            <person name="Fujii Y."/>
            <person name="Habara T."/>
            <person name="Sakai H."/>
            <person name="Sato Y."/>
            <person name="Wilson G."/>
            <person name="Kumar K."/>
            <person name="McCouch S."/>
            <person name="Juretic N."/>
            <person name="Hoen D."/>
            <person name="Wright S."/>
            <person name="Bruskiewich R."/>
            <person name="Bureau T."/>
            <person name="Miyao A."/>
            <person name="Hirochika H."/>
            <person name="Nishikawa T."/>
            <person name="Kadowaki K."/>
            <person name="Sugiura M."/>
            <person name="Burr B."/>
            <person name="Sasaki T."/>
        </authorList>
    </citation>
    <scope>NUCLEOTIDE SEQUENCE [LARGE SCALE GENOMIC DNA]</scope>
    <source>
        <strain evidence="14">cv. Nipponbare</strain>
    </source>
</reference>
<evidence type="ECO:0000256" key="10">
    <source>
        <dbReference type="SAM" id="MobiDB-lite"/>
    </source>
</evidence>
<dbReference type="PROSITE" id="PS50158">
    <property type="entry name" value="ZF_CCHC"/>
    <property type="match status" value="1"/>
</dbReference>
<dbReference type="AlphaFoldDB" id="C7JAC4"/>
<gene>
    <name evidence="13" type="ordered locus">Os12g0503300</name>
</gene>
<keyword evidence="5" id="KW-0547">Nucleotide-binding</keyword>
<dbReference type="EMBL" id="AP008218">
    <property type="protein sequence ID" value="BAH95693.1"/>
    <property type="molecule type" value="Genomic_DNA"/>
</dbReference>
<evidence type="ECO:0000256" key="9">
    <source>
        <dbReference type="PROSITE-ProRule" id="PRU00047"/>
    </source>
</evidence>
<keyword evidence="7 11" id="KW-1133">Transmembrane helix</keyword>
<comment type="similarity">
    <text evidence="2">Belongs to the plant ureide permease (TC 2.A.7.19) family.</text>
</comment>
<dbReference type="GO" id="GO:0005524">
    <property type="term" value="F:ATP binding"/>
    <property type="evidence" value="ECO:0007669"/>
    <property type="project" value="UniProtKB-KW"/>
</dbReference>
<feature type="compositionally biased region" description="Basic and acidic residues" evidence="10">
    <location>
        <begin position="575"/>
        <end position="584"/>
    </location>
</feature>
<evidence type="ECO:0000256" key="6">
    <source>
        <dbReference type="ARBA" id="ARBA00022840"/>
    </source>
</evidence>
<dbReference type="InterPro" id="IPR030189">
    <property type="entry name" value="UPS_plant"/>
</dbReference>
<feature type="domain" description="CCHC-type" evidence="12">
    <location>
        <begin position="275"/>
        <end position="291"/>
    </location>
</feature>
<protein>
    <submittedName>
        <fullName evidence="13">Os12g0503300 protein</fullName>
    </submittedName>
</protein>
<dbReference type="Pfam" id="PF07168">
    <property type="entry name" value="Ureide_permease"/>
    <property type="match status" value="1"/>
</dbReference>
<keyword evidence="4 11" id="KW-0812">Transmembrane</keyword>
<dbReference type="GO" id="GO:0008270">
    <property type="term" value="F:zinc ion binding"/>
    <property type="evidence" value="ECO:0007669"/>
    <property type="project" value="UniProtKB-KW"/>
</dbReference>
<evidence type="ECO:0000256" key="3">
    <source>
        <dbReference type="ARBA" id="ARBA00022448"/>
    </source>
</evidence>
<evidence type="ECO:0000256" key="5">
    <source>
        <dbReference type="ARBA" id="ARBA00022741"/>
    </source>
</evidence>
<feature type="transmembrane region" description="Helical" evidence="11">
    <location>
        <begin position="747"/>
        <end position="766"/>
    </location>
</feature>